<dbReference type="InterPro" id="IPR000792">
    <property type="entry name" value="Tscrpt_reg_LuxR_C"/>
</dbReference>
<dbReference type="InterPro" id="IPR051797">
    <property type="entry name" value="TrmB-like"/>
</dbReference>
<evidence type="ECO:0000259" key="1">
    <source>
        <dbReference type="SMART" id="SM00421"/>
    </source>
</evidence>
<dbReference type="RefSeq" id="WP_311669538.1">
    <property type="nucleotide sequence ID" value="NZ_JAVREO010000017.1"/>
</dbReference>
<evidence type="ECO:0000313" key="3">
    <source>
        <dbReference type="Proteomes" id="UP001183410"/>
    </source>
</evidence>
<gene>
    <name evidence="2" type="ORF">RM844_24540</name>
</gene>
<dbReference type="PANTHER" id="PTHR34293">
    <property type="entry name" value="HTH-TYPE TRANSCRIPTIONAL REGULATOR TRMBL2"/>
    <property type="match status" value="1"/>
</dbReference>
<proteinExistence type="predicted"/>
<evidence type="ECO:0000313" key="2">
    <source>
        <dbReference type="EMBL" id="MDT0269455.1"/>
    </source>
</evidence>
<dbReference type="SMART" id="SM00421">
    <property type="entry name" value="HTH_LUXR"/>
    <property type="match status" value="1"/>
</dbReference>
<keyword evidence="3" id="KW-1185">Reference proteome</keyword>
<dbReference type="Proteomes" id="UP001183410">
    <property type="component" value="Unassembled WGS sequence"/>
</dbReference>
<dbReference type="InterPro" id="IPR016032">
    <property type="entry name" value="Sig_transdc_resp-reg_C-effctor"/>
</dbReference>
<name>A0ABU2JWT5_9ACTN</name>
<dbReference type="InterPro" id="IPR036388">
    <property type="entry name" value="WH-like_DNA-bd_sf"/>
</dbReference>
<protein>
    <submittedName>
        <fullName evidence="2">LuxR C-terminal-related transcriptional regulator</fullName>
    </submittedName>
</protein>
<dbReference type="Pfam" id="PF00196">
    <property type="entry name" value="GerE"/>
    <property type="match status" value="1"/>
</dbReference>
<comment type="caution">
    <text evidence="2">The sequence shown here is derived from an EMBL/GenBank/DDBJ whole genome shotgun (WGS) entry which is preliminary data.</text>
</comment>
<feature type="domain" description="HTH luxR-type" evidence="1">
    <location>
        <begin position="277"/>
        <end position="334"/>
    </location>
</feature>
<reference evidence="3" key="1">
    <citation type="submission" date="2023-07" db="EMBL/GenBank/DDBJ databases">
        <title>30 novel species of actinomycetes from the DSMZ collection.</title>
        <authorList>
            <person name="Nouioui I."/>
        </authorList>
    </citation>
    <scope>NUCLEOTIDE SEQUENCE [LARGE SCALE GENOMIC DNA]</scope>
    <source>
        <strain evidence="3">DSM 44915</strain>
    </source>
</reference>
<dbReference type="SUPFAM" id="SSF46894">
    <property type="entry name" value="C-terminal effector domain of the bipartite response regulators"/>
    <property type="match status" value="1"/>
</dbReference>
<sequence>MAQANLDFLGVPPDDEEVYRLLLRKGHFRQSELGRKLSGDAVAQDDVVEIYHRLTEWGLAREAPSGQLAPISPAKAVEGLVERKVAEFRAELEAEASRRGVVDSLLADHEKSLTEAARTTDVSESIQYIEGMSAVRAVIDELTFFTRTESVTTNPNGVLTEESIAHARLLDTRVLRRGVYMRSIMGAAALDSPVTMNYVRELTALGAKIRISYQPLERLIICDRAAALTPIDPAQTAKGAILTRDPGLVAPLVALFERMWGTAQDLPAGEEREDADAAPITEFEQRILRSLATAEKDETGARDLGIAVRTYRKHVATIMRRLHATNRFQAALLARERGWI</sequence>
<organism evidence="2 3">
    <name type="scientific">Streptomyces chisholmiae</name>
    <dbReference type="NCBI Taxonomy" id="3075540"/>
    <lineage>
        <taxon>Bacteria</taxon>
        <taxon>Bacillati</taxon>
        <taxon>Actinomycetota</taxon>
        <taxon>Actinomycetes</taxon>
        <taxon>Kitasatosporales</taxon>
        <taxon>Streptomycetaceae</taxon>
        <taxon>Streptomyces</taxon>
    </lineage>
</organism>
<accession>A0ABU2JWT5</accession>
<dbReference type="Gene3D" id="1.10.10.10">
    <property type="entry name" value="Winged helix-like DNA-binding domain superfamily/Winged helix DNA-binding domain"/>
    <property type="match status" value="1"/>
</dbReference>
<dbReference type="PANTHER" id="PTHR34293:SF1">
    <property type="entry name" value="HTH-TYPE TRANSCRIPTIONAL REGULATOR TRMBL2"/>
    <property type="match status" value="1"/>
</dbReference>
<dbReference type="EMBL" id="JAVREO010000017">
    <property type="protein sequence ID" value="MDT0269455.1"/>
    <property type="molecule type" value="Genomic_DNA"/>
</dbReference>